<feature type="domain" description="Glycosyl transferase family 1" evidence="7">
    <location>
        <begin position="1238"/>
        <end position="1395"/>
    </location>
</feature>
<evidence type="ECO:0000256" key="2">
    <source>
        <dbReference type="ARBA" id="ARBA00010488"/>
    </source>
</evidence>
<protein>
    <submittedName>
        <fullName evidence="8">CDP-glycerol glycerophosphotransferase family protein</fullName>
    </submittedName>
</protein>
<evidence type="ECO:0000256" key="1">
    <source>
        <dbReference type="ARBA" id="ARBA00004202"/>
    </source>
</evidence>
<sequence length="1408" mass="161009">MTELIYKRVNNNSFTLKLVDFKVQGLFVYFNHKYRPLPLVAGAYLVNINELTNDYHIINTTKGKVDFYFQESTGQFKRLNTNLFRTVTPIGPFKYQTVANTMFFHRTVNGNLAMMLNTVPGIRGYIGNTSITEIETTPIAMIWRGSMAIQLLTVAKLSLKMIDQTNNHGIAIAAKIISQVHNTVIFEITISKEKLHDFYQEFDLKTATILLNTYLKLTFTELQTRQDMVKLQGFSGQTRNELQNILVNRKPGEKIRDNIYAKFLPIKALTTVLENHQLMHFYPYVNSYFNLKVSLSLSQSETSQLLRNDKQRALNLAHLKHVEPKTGMVVIDINEDLWKKYSTITTILALLTEYAFKSVYLLAPPNLDLTFLNTKIEAELHIVQRNSDQAIQSQAQAAWLIDNELVVRENMPQQMIAEKYTITDVTSVNDGLLIKVDTAQLISQNKDFYLVITNRDNKDQYYLASENVAEEALTFKISNTILITEIWPQIWQQQGLLDLGLVIDNRDHRRQLAELPRLTLIAATPKLQAKITDWYLDLHANLDKQLSTKIGYDSHVIKLADENNVLVLTPYINKSLKLTFAIIKVKQAIHTKLVENGVPIPIAKTPDSRIASYYAELITTTEVIPQTILYESRDGQTIVDSPLAIFDYLKKDTFFANYQHIWVINNPDNPTIHELDEYQQDNVKVVIRNTAAYFKAMATANYLITNATLPAFFVKQPQQIIVNTWHGTPLKHMGFDMPGDPGKSKNVVRNFLMADYLISPNTHTTNILLNGYKLAGLFTGKIIENGYPRIDFTLNANQVQLKQQLTKLGIKLDNNKKVIAWTPTWKGEAVNAPTDDIASIIKSFKQLQTSLPAYNVVLKVHPFIYDLIRNEPSLVHSLIPDSFDPNKFLGLVDILITDYSSIFFDYLATKKPIIFFVPDKDAYQAQRGLYLKEKNLPGPIERRLANVIDDINNIDIINLKYQQQYAQIAADMVKYDDGQTTKKYVDAIFKGQTNNLKIIQQHRFKKRILIYPGSLAKNGITTSYINLMSNLDFTQYDVTQIGALATDGGLENTLKVPKNVRQMFLVGAPLLTVNERLEDAYNNELGVNDPTFYPQIGYERNMRRLLGNQVFDVAIDYSGYSFYWAHNIVAAKATKHIIFMHNDLAADALRKIGDYKPHYQNLTTLFTLLKKFDLALSVSPALRDINAKKLKAYIKPRKIKAQVNTLNLKNLEQALAVDVTQKFKVMENIFGETIVDFDENVANFVVSARLSPEKNHLNLIEAFAKYVTDIDYTARLYCLGQGPLARILQDKIINLHMEKHIFLVGYLDKPFEFIRKTDYFILPSLWEGQPMVLLEAMTLGKKILATNIATNQYVIGRHEKYGCLTNGTTVAAIFKGLIKLVKSTKRYKQFNAEKYNKQAIRNFYRYLR</sequence>
<name>A0ABT0VG90_9LACO</name>
<dbReference type="SUPFAM" id="SSF53756">
    <property type="entry name" value="UDP-Glycosyltransferase/glycogen phosphorylase"/>
    <property type="match status" value="2"/>
</dbReference>
<evidence type="ECO:0000313" key="8">
    <source>
        <dbReference type="EMBL" id="MCM2436800.1"/>
    </source>
</evidence>
<keyword evidence="3" id="KW-1003">Cell membrane</keyword>
<organism evidence="8 9">
    <name type="scientific">Periweissella beninensis</name>
    <dbReference type="NCBI Taxonomy" id="504936"/>
    <lineage>
        <taxon>Bacteria</taxon>
        <taxon>Bacillati</taxon>
        <taxon>Bacillota</taxon>
        <taxon>Bacilli</taxon>
        <taxon>Lactobacillales</taxon>
        <taxon>Lactobacillaceae</taxon>
        <taxon>Periweissella</taxon>
    </lineage>
</organism>
<keyword evidence="5" id="KW-0777">Teichoic acid biosynthesis</keyword>
<keyword evidence="6" id="KW-0472">Membrane</keyword>
<dbReference type="RefSeq" id="WP_205143240.1">
    <property type="nucleotide sequence ID" value="NZ_JAFBDN010000004.1"/>
</dbReference>
<dbReference type="InterPro" id="IPR043148">
    <property type="entry name" value="TagF_C"/>
</dbReference>
<evidence type="ECO:0000256" key="6">
    <source>
        <dbReference type="ARBA" id="ARBA00023136"/>
    </source>
</evidence>
<proteinExistence type="inferred from homology"/>
<dbReference type="InterPro" id="IPR043149">
    <property type="entry name" value="TagF_N"/>
</dbReference>
<reference evidence="8" key="1">
    <citation type="submission" date="2021-04" db="EMBL/GenBank/DDBJ databases">
        <title>Taxonomic assessment of Weissella genus.</title>
        <authorList>
            <person name="Fanelli F."/>
            <person name="Chieffi D."/>
            <person name="Dell'Aquila A."/>
            <person name="Gyu-Sung C."/>
            <person name="Franz C.M.A.P."/>
            <person name="Fusco V."/>
        </authorList>
    </citation>
    <scope>NUCLEOTIDE SEQUENCE</scope>
    <source>
        <strain evidence="8">LMG 25373</strain>
    </source>
</reference>
<keyword evidence="4" id="KW-0808">Transferase</keyword>
<dbReference type="CDD" id="cd03811">
    <property type="entry name" value="GT4_GT28_WabH-like"/>
    <property type="match status" value="1"/>
</dbReference>
<dbReference type="Pfam" id="PF04464">
    <property type="entry name" value="Glyphos_transf"/>
    <property type="match status" value="1"/>
</dbReference>
<dbReference type="Gene3D" id="3.40.50.2000">
    <property type="entry name" value="Glycogen Phosphorylase B"/>
    <property type="match status" value="2"/>
</dbReference>
<evidence type="ECO:0000259" key="7">
    <source>
        <dbReference type="Pfam" id="PF00534"/>
    </source>
</evidence>
<comment type="similarity">
    <text evidence="2">Belongs to the CDP-glycerol glycerophosphotransferase family.</text>
</comment>
<dbReference type="PANTHER" id="PTHR37316">
    <property type="entry name" value="TEICHOIC ACID GLYCEROL-PHOSPHATE PRIMASE"/>
    <property type="match status" value="1"/>
</dbReference>
<evidence type="ECO:0000256" key="4">
    <source>
        <dbReference type="ARBA" id="ARBA00022679"/>
    </source>
</evidence>
<dbReference type="PANTHER" id="PTHR37316:SF3">
    <property type="entry name" value="TEICHOIC ACID GLYCEROL-PHOSPHATE TRANSFERASE"/>
    <property type="match status" value="1"/>
</dbReference>
<comment type="caution">
    <text evidence="8">The sequence shown here is derived from an EMBL/GenBank/DDBJ whole genome shotgun (WGS) entry which is preliminary data.</text>
</comment>
<dbReference type="InterPro" id="IPR051612">
    <property type="entry name" value="Teichoic_Acid_Biosynth"/>
</dbReference>
<dbReference type="Gene3D" id="3.40.50.12580">
    <property type="match status" value="1"/>
</dbReference>
<gene>
    <name evidence="8" type="ORF">KAK10_02490</name>
</gene>
<evidence type="ECO:0000313" key="9">
    <source>
        <dbReference type="Proteomes" id="UP001057481"/>
    </source>
</evidence>
<keyword evidence="9" id="KW-1185">Reference proteome</keyword>
<dbReference type="InterPro" id="IPR001296">
    <property type="entry name" value="Glyco_trans_1"/>
</dbReference>
<dbReference type="InterPro" id="IPR007554">
    <property type="entry name" value="Glycerophosphate_synth"/>
</dbReference>
<evidence type="ECO:0000256" key="5">
    <source>
        <dbReference type="ARBA" id="ARBA00022944"/>
    </source>
</evidence>
<dbReference type="Gene3D" id="3.40.50.11820">
    <property type="match status" value="1"/>
</dbReference>
<accession>A0ABT0VG90</accession>
<evidence type="ECO:0000256" key="3">
    <source>
        <dbReference type="ARBA" id="ARBA00022475"/>
    </source>
</evidence>
<dbReference type="Pfam" id="PF00534">
    <property type="entry name" value="Glycos_transf_1"/>
    <property type="match status" value="1"/>
</dbReference>
<comment type="subcellular location">
    <subcellularLocation>
        <location evidence="1">Cell membrane</location>
        <topology evidence="1">Peripheral membrane protein</topology>
    </subcellularLocation>
</comment>
<dbReference type="Proteomes" id="UP001057481">
    <property type="component" value="Unassembled WGS sequence"/>
</dbReference>
<dbReference type="EMBL" id="JAGMVS010000039">
    <property type="protein sequence ID" value="MCM2436800.1"/>
    <property type="molecule type" value="Genomic_DNA"/>
</dbReference>